<feature type="domain" description="Phage tail collar" evidence="2">
    <location>
        <begin position="33"/>
        <end position="88"/>
    </location>
</feature>
<evidence type="ECO:0000313" key="4">
    <source>
        <dbReference type="Proteomes" id="UP000054396"/>
    </source>
</evidence>
<comment type="caution">
    <text evidence="3">The sequence shown here is derived from an EMBL/GenBank/DDBJ whole genome shotgun (WGS) entry which is preliminary data.</text>
</comment>
<keyword evidence="1" id="KW-0732">Signal</keyword>
<accession>A0A0W7WFT3</accession>
<dbReference type="STRING" id="1685382.AVJ23_17480"/>
<dbReference type="AlphaFoldDB" id="A0A0W7WFT3"/>
<dbReference type="EMBL" id="LPXO01000013">
    <property type="protein sequence ID" value="KUF09433.1"/>
    <property type="molecule type" value="Genomic_DNA"/>
</dbReference>
<evidence type="ECO:0000313" key="3">
    <source>
        <dbReference type="EMBL" id="KUF09433.1"/>
    </source>
</evidence>
<keyword evidence="4" id="KW-1185">Reference proteome</keyword>
<protein>
    <recommendedName>
        <fullName evidence="2">Phage tail collar domain-containing protein</fullName>
    </recommendedName>
</protein>
<evidence type="ECO:0000256" key="1">
    <source>
        <dbReference type="SAM" id="SignalP"/>
    </source>
</evidence>
<dbReference type="InterPro" id="IPR011083">
    <property type="entry name" value="Phage_tail_collar_dom"/>
</dbReference>
<dbReference type="Pfam" id="PF07484">
    <property type="entry name" value="Collar"/>
    <property type="match status" value="1"/>
</dbReference>
<proteinExistence type="predicted"/>
<dbReference type="InterPro" id="IPR037053">
    <property type="entry name" value="Phage_tail_collar_dom_sf"/>
</dbReference>
<organism evidence="3 4">
    <name type="scientific">Pseudoponticoccus marisrubri</name>
    <dbReference type="NCBI Taxonomy" id="1685382"/>
    <lineage>
        <taxon>Bacteria</taxon>
        <taxon>Pseudomonadati</taxon>
        <taxon>Pseudomonadota</taxon>
        <taxon>Alphaproteobacteria</taxon>
        <taxon>Rhodobacterales</taxon>
        <taxon>Roseobacteraceae</taxon>
        <taxon>Pseudoponticoccus</taxon>
    </lineage>
</organism>
<dbReference type="SUPFAM" id="SSF88874">
    <property type="entry name" value="Receptor-binding domain of short tail fibre protein gp12"/>
    <property type="match status" value="1"/>
</dbReference>
<name>A0A0W7WFT3_9RHOB</name>
<feature type="signal peptide" evidence="1">
    <location>
        <begin position="1"/>
        <end position="26"/>
    </location>
</feature>
<evidence type="ECO:0000259" key="2">
    <source>
        <dbReference type="Pfam" id="PF07484"/>
    </source>
</evidence>
<sequence length="215" mass="22128">MFETQTPILRAAAALVLVTAPLQASAGPQAFLGEIIPTAGSYCPRGTAEANGQLLSIADHSTLYSLLGTTYGGDGQTTFALPDLRGRVAVGEGTGPGLSTVRQGQAYGAETHALSYNEMPEHTHGANSTATSKLMASSETADLRDPNGAVLAQFPEAQGYSKGGRLDTAMAQGTVETRVETEVTAAGAGAPFPLAQPTLVLRYCVAITGVYPSRN</sequence>
<dbReference type="RefSeq" id="WP_058863509.1">
    <property type="nucleotide sequence ID" value="NZ_LPXO01000013.1"/>
</dbReference>
<reference evidence="3 4" key="1">
    <citation type="submission" date="2015-12" db="EMBL/GenBank/DDBJ databases">
        <authorList>
            <person name="Shamseldin A."/>
            <person name="Moawad H."/>
            <person name="Abd El-Rahim W.M."/>
            <person name="Sadowsky M.J."/>
        </authorList>
    </citation>
    <scope>NUCLEOTIDE SEQUENCE [LARGE SCALE GENOMIC DNA]</scope>
    <source>
        <strain evidence="3 4">SJ5A-1</strain>
    </source>
</reference>
<dbReference type="OrthoDB" id="9810174at2"/>
<feature type="chain" id="PRO_5006936274" description="Phage tail collar domain-containing protein" evidence="1">
    <location>
        <begin position="27"/>
        <end position="215"/>
    </location>
</feature>
<dbReference type="Proteomes" id="UP000054396">
    <property type="component" value="Unassembled WGS sequence"/>
</dbReference>
<dbReference type="Gene3D" id="3.90.1340.10">
    <property type="entry name" value="Phage tail collar domain"/>
    <property type="match status" value="1"/>
</dbReference>
<gene>
    <name evidence="3" type="ORF">AVJ23_17480</name>
</gene>